<evidence type="ECO:0000256" key="14">
    <source>
        <dbReference type="RuleBase" id="RU368034"/>
    </source>
</evidence>
<evidence type="ECO:0000256" key="4">
    <source>
        <dbReference type="ARBA" id="ARBA00022448"/>
    </source>
</evidence>
<dbReference type="GO" id="GO:0045271">
    <property type="term" value="C:respiratory chain complex I"/>
    <property type="evidence" value="ECO:0007669"/>
    <property type="project" value="UniProtKB-UniRule"/>
</dbReference>
<name>A0A6J1TVB8_FRAOC</name>
<dbReference type="Pfam" id="PF06212">
    <property type="entry name" value="GRIM-19"/>
    <property type="match status" value="1"/>
</dbReference>
<evidence type="ECO:0000256" key="2">
    <source>
        <dbReference type="ARBA" id="ARBA00007312"/>
    </source>
</evidence>
<protein>
    <recommendedName>
        <fullName evidence="3 14">NADH dehydrogenase [ubiquinone] 1 alpha subcomplex subunit 13</fullName>
    </recommendedName>
</protein>
<proteinExistence type="inferred from homology"/>
<comment type="function">
    <text evidence="12">Accessory subunit of the mitochondrial membrane respiratory chain NADH dehydrogenase (Complex I), that is believed not to be involved in catalysis. Complex I functions in the transfer of electrons from NADH to the respiratory chain. The immediate electron acceptor for the enzyme is believed to be ubiquinone. Involved in the interferon/all-trans-retinoic acid (IFN/RA) induced cell death. This apoptotic activity is inhibited by interaction with viral IRF1. Prevents the transactivation of STAT3 target genes. May play a role in CARD15-mediated innate mucosal responses and serve to regulate intestinal epithelial cell responses to microbes.</text>
</comment>
<dbReference type="RefSeq" id="XP_026294551.1">
    <property type="nucleotide sequence ID" value="XM_026438766.2"/>
</dbReference>
<gene>
    <name evidence="16" type="primary">LOC113218417</name>
</gene>
<keyword evidence="8 14" id="KW-0249">Electron transport</keyword>
<evidence type="ECO:0000256" key="11">
    <source>
        <dbReference type="ARBA" id="ARBA00023136"/>
    </source>
</evidence>
<keyword evidence="15" id="KW-1185">Reference proteome</keyword>
<dbReference type="CTD" id="31578"/>
<dbReference type="PANTHER" id="PTHR12966:SF0">
    <property type="entry name" value="NADH DEHYDROGENASE [UBIQUINONE] 1 ALPHA SUBCOMPLEX SUBUNIT 13"/>
    <property type="match status" value="1"/>
</dbReference>
<dbReference type="AlphaFoldDB" id="A0A6J1TVB8"/>
<evidence type="ECO:0000313" key="16">
    <source>
        <dbReference type="RefSeq" id="XP_026294551.1"/>
    </source>
</evidence>
<dbReference type="GeneID" id="113218417"/>
<dbReference type="OrthoDB" id="3308at2759"/>
<evidence type="ECO:0000256" key="7">
    <source>
        <dbReference type="ARBA" id="ARBA00022792"/>
    </source>
</evidence>
<evidence type="ECO:0000256" key="3">
    <source>
        <dbReference type="ARBA" id="ARBA00018192"/>
    </source>
</evidence>
<accession>A0A6J1TVB8</accession>
<evidence type="ECO:0000256" key="13">
    <source>
        <dbReference type="ARBA" id="ARBA00046797"/>
    </source>
</evidence>
<evidence type="ECO:0000256" key="1">
    <source>
        <dbReference type="ARBA" id="ARBA00004298"/>
    </source>
</evidence>
<comment type="similarity">
    <text evidence="2 14">Belongs to the complex I NDUFA13 subunit family.</text>
</comment>
<organism evidence="15 16">
    <name type="scientific">Frankliniella occidentalis</name>
    <name type="common">Western flower thrips</name>
    <name type="synonym">Euthrips occidentalis</name>
    <dbReference type="NCBI Taxonomy" id="133901"/>
    <lineage>
        <taxon>Eukaryota</taxon>
        <taxon>Metazoa</taxon>
        <taxon>Ecdysozoa</taxon>
        <taxon>Arthropoda</taxon>
        <taxon>Hexapoda</taxon>
        <taxon>Insecta</taxon>
        <taxon>Pterygota</taxon>
        <taxon>Neoptera</taxon>
        <taxon>Paraneoptera</taxon>
        <taxon>Thysanoptera</taxon>
        <taxon>Terebrantia</taxon>
        <taxon>Thripoidea</taxon>
        <taxon>Thripidae</taxon>
        <taxon>Frankliniella</taxon>
    </lineage>
</organism>
<keyword evidence="9 14" id="KW-1133">Transmembrane helix</keyword>
<dbReference type="GO" id="GO:0005743">
    <property type="term" value="C:mitochondrial inner membrane"/>
    <property type="evidence" value="ECO:0007669"/>
    <property type="project" value="UniProtKB-SubCell"/>
</dbReference>
<keyword evidence="5 14" id="KW-0679">Respiratory chain</keyword>
<keyword evidence="11 14" id="KW-0472">Membrane</keyword>
<sequence>MSKAVAPPQDLPPPGGFGKVSYEKVPHRTFFNGSRIALTAFVSYAVGSVLYTMSCQRLKKIYLEQKSGQIATQPFLLAERDRQLLRQMRRNRDAEAELMKDVEGWEVGTLYGTPVFSTLGENEWVEYSAQSYYAHADPQDRMEYENSSHWL</sequence>
<dbReference type="Proteomes" id="UP000504606">
    <property type="component" value="Unplaced"/>
</dbReference>
<keyword evidence="6 14" id="KW-0812">Transmembrane</keyword>
<dbReference type="InterPro" id="IPR009346">
    <property type="entry name" value="GRIM-19"/>
</dbReference>
<comment type="subcellular location">
    <subcellularLocation>
        <location evidence="1 14">Mitochondrion inner membrane</location>
        <topology evidence="1 14">Single-pass membrane protein</topology>
        <orientation evidence="1 14">Matrix side</orientation>
    </subcellularLocation>
</comment>
<evidence type="ECO:0000256" key="9">
    <source>
        <dbReference type="ARBA" id="ARBA00022989"/>
    </source>
</evidence>
<evidence type="ECO:0000256" key="10">
    <source>
        <dbReference type="ARBA" id="ARBA00023128"/>
    </source>
</evidence>
<comment type="subunit">
    <text evidence="13">Complex I is composed of 45 different subunits. Interacts with CARD15, but not with CARD4. Interacts with STAT3, but not with STAT1, STAT2 and STAT5A. Interacts with OLFM4.</text>
</comment>
<evidence type="ECO:0000256" key="12">
    <source>
        <dbReference type="ARBA" id="ARBA00045908"/>
    </source>
</evidence>
<dbReference type="KEGG" id="foc:113218417"/>
<evidence type="ECO:0000313" key="15">
    <source>
        <dbReference type="Proteomes" id="UP000504606"/>
    </source>
</evidence>
<reference evidence="16" key="1">
    <citation type="submission" date="2025-08" db="UniProtKB">
        <authorList>
            <consortium name="RefSeq"/>
        </authorList>
    </citation>
    <scope>IDENTIFICATION</scope>
    <source>
        <tissue evidence="16">Whole organism</tissue>
    </source>
</reference>
<keyword evidence="7 14" id="KW-0999">Mitochondrion inner membrane</keyword>
<evidence type="ECO:0000256" key="5">
    <source>
        <dbReference type="ARBA" id="ARBA00022660"/>
    </source>
</evidence>
<evidence type="ECO:0000256" key="6">
    <source>
        <dbReference type="ARBA" id="ARBA00022692"/>
    </source>
</evidence>
<evidence type="ECO:0000256" key="8">
    <source>
        <dbReference type="ARBA" id="ARBA00022982"/>
    </source>
</evidence>
<keyword evidence="10 14" id="KW-0496">Mitochondrion</keyword>
<comment type="function">
    <text evidence="14">Complex I functions in the transfer of electrons from NADH to the respiratory chain. Accessory subunit of the mitochondrial membrane respiratory chain NADH dehydrogenase (Complex I), that is believed not to be involved in catalysis.</text>
</comment>
<keyword evidence="4 14" id="KW-0813">Transport</keyword>
<dbReference type="PANTHER" id="PTHR12966">
    <property type="entry name" value="NADH DEHYDROGENASE UBIQUINONE 1 ALPHA SUBCOMPLEX SUBUNIT 13"/>
    <property type="match status" value="1"/>
</dbReference>
<feature type="transmembrane region" description="Helical" evidence="14">
    <location>
        <begin position="36"/>
        <end position="53"/>
    </location>
</feature>